<keyword evidence="7 9" id="KW-1133">Transmembrane helix</keyword>
<feature type="transmembrane region" description="Helical" evidence="9">
    <location>
        <begin position="110"/>
        <end position="132"/>
    </location>
</feature>
<dbReference type="Proteomes" id="UP000215896">
    <property type="component" value="Unassembled WGS sequence"/>
</dbReference>
<evidence type="ECO:0000256" key="1">
    <source>
        <dbReference type="ARBA" id="ARBA00006430"/>
    </source>
</evidence>
<accession>A0A255GCJ1</accession>
<comment type="similarity">
    <text evidence="1">Belongs to the KdgT transporter family.</text>
</comment>
<dbReference type="Pfam" id="PF03812">
    <property type="entry name" value="KdgT"/>
    <property type="match status" value="1"/>
</dbReference>
<feature type="transmembrane region" description="Helical" evidence="9">
    <location>
        <begin position="84"/>
        <end position="104"/>
    </location>
</feature>
<sequence>METTEKPRGDWITRIGIIPGALMIVPLFLGAIVNTWFPAFLNLGGFTTGLFKNGTATLLGLWFFCMGAQLNLRTTGPTLEKGFAILAGKAGIGILIGLLVAFWVPGGVLLGLTPLAIIAAMTNSNGALYAALTQQFGNHTDRGAVSVISVNDGPFITMIALGAAGLAQFPAKELLGSVLPIILGMILGNLSKSAREFLRGGETLLIPFMGFAVGRGIDFSSLVSSGLQGILLGVATVVLSGPAAMLVLWLVHLAHRRPKPVRNVVAGAAEGTTAGNAIATPAAIALVDPAYKAIEAVATAQVAAATVTTALLAPFVVTAVVRWQTRRGVDPAIEEAYYAATDRRAFTRELETTARS</sequence>
<dbReference type="RefSeq" id="WP_094405704.1">
    <property type="nucleotide sequence ID" value="NZ_NMVO01000013.1"/>
</dbReference>
<evidence type="ECO:0000313" key="11">
    <source>
        <dbReference type="Proteomes" id="UP000215896"/>
    </source>
</evidence>
<comment type="caution">
    <text evidence="10">The sequence shown here is derived from an EMBL/GenBank/DDBJ whole genome shotgun (WGS) entry which is preliminary data.</text>
</comment>
<keyword evidence="4" id="KW-0762">Sugar transport</keyword>
<keyword evidence="8 9" id="KW-0472">Membrane</keyword>
<evidence type="ECO:0000256" key="2">
    <source>
        <dbReference type="ARBA" id="ARBA00022448"/>
    </source>
</evidence>
<dbReference type="InterPro" id="IPR004684">
    <property type="entry name" value="2keto-3dGluconate_permease"/>
</dbReference>
<organism evidence="10 11">
    <name type="scientific">Enemella evansiae</name>
    <dbReference type="NCBI Taxonomy" id="2016499"/>
    <lineage>
        <taxon>Bacteria</taxon>
        <taxon>Bacillati</taxon>
        <taxon>Actinomycetota</taxon>
        <taxon>Actinomycetes</taxon>
        <taxon>Propionibacteriales</taxon>
        <taxon>Propionibacteriaceae</taxon>
        <taxon>Enemella</taxon>
    </lineage>
</organism>
<feature type="transmembrane region" description="Helical" evidence="9">
    <location>
        <begin position="229"/>
        <end position="251"/>
    </location>
</feature>
<keyword evidence="3" id="KW-1003">Cell membrane</keyword>
<reference evidence="10 11" key="1">
    <citation type="submission" date="2017-07" db="EMBL/GenBank/DDBJ databases">
        <title>Draft whole genome sequences of clinical Proprionibacteriaceae strains.</title>
        <authorList>
            <person name="Bernier A.-M."/>
            <person name="Bernard K."/>
            <person name="Domingo M.-C."/>
        </authorList>
    </citation>
    <scope>NUCLEOTIDE SEQUENCE [LARGE SCALE GENOMIC DNA]</scope>
    <source>
        <strain evidence="10 11">NML 030167</strain>
    </source>
</reference>
<evidence type="ECO:0000313" key="10">
    <source>
        <dbReference type="EMBL" id="OYO13608.1"/>
    </source>
</evidence>
<keyword evidence="5 9" id="KW-0812">Transmembrane</keyword>
<dbReference type="GO" id="GO:0015649">
    <property type="term" value="F:2-keto-3-deoxygluconate:proton symporter activity"/>
    <property type="evidence" value="ECO:0007669"/>
    <property type="project" value="InterPro"/>
</dbReference>
<feature type="transmembrane region" description="Helical" evidence="9">
    <location>
        <begin position="12"/>
        <end position="33"/>
    </location>
</feature>
<dbReference type="EMBL" id="NMVO01000013">
    <property type="protein sequence ID" value="OYO13608.1"/>
    <property type="molecule type" value="Genomic_DNA"/>
</dbReference>
<keyword evidence="11" id="KW-1185">Reference proteome</keyword>
<evidence type="ECO:0000256" key="7">
    <source>
        <dbReference type="ARBA" id="ARBA00022989"/>
    </source>
</evidence>
<proteinExistence type="inferred from homology"/>
<evidence type="ECO:0000256" key="4">
    <source>
        <dbReference type="ARBA" id="ARBA00022597"/>
    </source>
</evidence>
<dbReference type="AlphaFoldDB" id="A0A255GCJ1"/>
<dbReference type="GO" id="GO:0016020">
    <property type="term" value="C:membrane"/>
    <property type="evidence" value="ECO:0007669"/>
    <property type="project" value="InterPro"/>
</dbReference>
<feature type="transmembrane region" description="Helical" evidence="9">
    <location>
        <begin position="53"/>
        <end position="72"/>
    </location>
</feature>
<evidence type="ECO:0000256" key="6">
    <source>
        <dbReference type="ARBA" id="ARBA00022847"/>
    </source>
</evidence>
<protein>
    <submittedName>
        <fullName evidence="10">2-keto-3-deoxygluconate permease</fullName>
    </submittedName>
</protein>
<feature type="transmembrane region" description="Helical" evidence="9">
    <location>
        <begin position="144"/>
        <end position="168"/>
    </location>
</feature>
<feature type="transmembrane region" description="Helical" evidence="9">
    <location>
        <begin position="174"/>
        <end position="191"/>
    </location>
</feature>
<feature type="transmembrane region" description="Helical" evidence="9">
    <location>
        <begin position="203"/>
        <end position="223"/>
    </location>
</feature>
<name>A0A255GCJ1_9ACTN</name>
<evidence type="ECO:0000256" key="5">
    <source>
        <dbReference type="ARBA" id="ARBA00022692"/>
    </source>
</evidence>
<evidence type="ECO:0000256" key="8">
    <source>
        <dbReference type="ARBA" id="ARBA00023136"/>
    </source>
</evidence>
<keyword evidence="6" id="KW-0769">Symport</keyword>
<keyword evidence="2" id="KW-0813">Transport</keyword>
<dbReference type="OrthoDB" id="3185611at2"/>
<gene>
    <name evidence="10" type="ORF">CGZ94_11640</name>
</gene>
<evidence type="ECO:0000256" key="3">
    <source>
        <dbReference type="ARBA" id="ARBA00022475"/>
    </source>
</evidence>
<evidence type="ECO:0000256" key="9">
    <source>
        <dbReference type="SAM" id="Phobius"/>
    </source>
</evidence>